<organism evidence="8 9">
    <name type="scientific">Cyprinus carpio carpio</name>
    <dbReference type="NCBI Taxonomy" id="630221"/>
    <lineage>
        <taxon>Eukaryota</taxon>
        <taxon>Metazoa</taxon>
        <taxon>Chordata</taxon>
        <taxon>Craniata</taxon>
        <taxon>Vertebrata</taxon>
        <taxon>Euteleostomi</taxon>
        <taxon>Actinopterygii</taxon>
        <taxon>Neopterygii</taxon>
        <taxon>Teleostei</taxon>
        <taxon>Ostariophysi</taxon>
        <taxon>Cypriniformes</taxon>
        <taxon>Cyprinidae</taxon>
        <taxon>Cyprininae</taxon>
        <taxon>Cyprinus</taxon>
    </lineage>
</organism>
<protein>
    <submittedName>
        <fullName evidence="8">UTP3 small subunit processome component</fullName>
    </submittedName>
</protein>
<dbReference type="PANTHER" id="PTHR13237:SF8">
    <property type="entry name" value="SOMETHING ABOUT SILENCING PROTEIN 10"/>
    <property type="match status" value="1"/>
</dbReference>
<dbReference type="GO" id="GO:0000462">
    <property type="term" value="P:maturation of SSU-rRNA from tricistronic rRNA transcript (SSU-rRNA, 5.8S rRNA, LSU-rRNA)"/>
    <property type="evidence" value="ECO:0007669"/>
    <property type="project" value="TreeGrafter"/>
</dbReference>
<feature type="compositionally biased region" description="Acidic residues" evidence="6">
    <location>
        <begin position="63"/>
        <end position="73"/>
    </location>
</feature>
<dbReference type="AlphaFoldDB" id="A0A9J7YD09"/>
<evidence type="ECO:0000259" key="7">
    <source>
        <dbReference type="Pfam" id="PF09368"/>
    </source>
</evidence>
<feature type="coiled-coil region" evidence="5">
    <location>
        <begin position="144"/>
        <end position="238"/>
    </location>
</feature>
<keyword evidence="9" id="KW-1185">Reference proteome</keyword>
<dbReference type="GO" id="GO:0032040">
    <property type="term" value="C:small-subunit processome"/>
    <property type="evidence" value="ECO:0007669"/>
    <property type="project" value="TreeGrafter"/>
</dbReference>
<comment type="similarity">
    <text evidence="2">Belongs to the SAS10 family.</text>
</comment>
<name>A0A9J7YD09_CYPCA</name>
<keyword evidence="4" id="KW-0539">Nucleus</keyword>
<keyword evidence="3" id="KW-0597">Phosphoprotein</keyword>
<feature type="compositionally biased region" description="Acidic residues" evidence="6">
    <location>
        <begin position="342"/>
        <end position="353"/>
    </location>
</feature>
<evidence type="ECO:0000256" key="3">
    <source>
        <dbReference type="ARBA" id="ARBA00022553"/>
    </source>
</evidence>
<dbReference type="PANTHER" id="PTHR13237">
    <property type="entry name" value="SOMETHING ABOUT SILENCING PROTEIN 10-RELATED"/>
    <property type="match status" value="1"/>
</dbReference>
<feature type="region of interest" description="Disordered" evidence="6">
    <location>
        <begin position="334"/>
        <end position="386"/>
    </location>
</feature>
<dbReference type="Proteomes" id="UP001108240">
    <property type="component" value="Unplaced"/>
</dbReference>
<feature type="domain" description="Sas10 C-terminal" evidence="7">
    <location>
        <begin position="356"/>
        <end position="428"/>
    </location>
</feature>
<evidence type="ECO:0000256" key="6">
    <source>
        <dbReference type="SAM" id="MobiDB-lite"/>
    </source>
</evidence>
<evidence type="ECO:0000313" key="9">
    <source>
        <dbReference type="Proteomes" id="UP001108240"/>
    </source>
</evidence>
<comment type="subcellular location">
    <subcellularLocation>
        <location evidence="1">Nucleus</location>
        <location evidence="1">Nucleolus</location>
    </subcellularLocation>
</comment>
<dbReference type="Ensembl" id="ENSCCRT00000123083.1">
    <property type="protein sequence ID" value="ENSCCRP00000117832.1"/>
    <property type="gene ID" value="ENSCCRG00000018699.2"/>
</dbReference>
<dbReference type="InterPro" id="IPR018972">
    <property type="entry name" value="Sas10_C_dom"/>
</dbReference>
<evidence type="ECO:0000256" key="4">
    <source>
        <dbReference type="ARBA" id="ARBA00023242"/>
    </source>
</evidence>
<feature type="region of interest" description="Disordered" evidence="6">
    <location>
        <begin position="60"/>
        <end position="121"/>
    </location>
</feature>
<proteinExistence type="inferred from homology"/>
<reference evidence="8" key="1">
    <citation type="submission" date="2025-08" db="UniProtKB">
        <authorList>
            <consortium name="Ensembl"/>
        </authorList>
    </citation>
    <scope>IDENTIFICATION</scope>
</reference>
<dbReference type="Pfam" id="PF09368">
    <property type="entry name" value="Sas10"/>
    <property type="match status" value="1"/>
</dbReference>
<feature type="compositionally biased region" description="Acidic residues" evidence="6">
    <location>
        <begin position="83"/>
        <end position="109"/>
    </location>
</feature>
<dbReference type="InterPro" id="IPR007146">
    <property type="entry name" value="Sas10/Utp3/C1D"/>
</dbReference>
<evidence type="ECO:0000256" key="2">
    <source>
        <dbReference type="ARBA" id="ARBA00010979"/>
    </source>
</evidence>
<dbReference type="Pfam" id="PF04000">
    <property type="entry name" value="Sas10_Utp3"/>
    <property type="match status" value="1"/>
</dbReference>
<sequence length="429" mass="50408">MVRARRIVKKPRAKKQQEYDSDDPEAYGNEAIPDKKSSKYVEDKIDEFHNEKISKLLALGIQEDSDQEDEDKVEEIMPLALSDSDDDEEEEAVQEEDNEEEEETDMESDLEGKHDDDLPNDMAWGTKKKIFYNSDYITKKGKSIEDIEAEDKEEEEEAKKIQTRLAANLSEEDYDLNLLEEFAAVAEEEKDVEKEERIVKDLKTMSQKEKLKLLKKESPELLELIQDFKAKLTELREEVQPLVEMVKDGRIPPGKGAKYLITKQQLYLNYCTNISFYLVLKAKRIPAHNHPVIERLLTYRNVSEKARPEEAEESESDEEANLRFYNAMAERQKLKRKKNEMQNEDSLVEEEKMEGDAKRRITYQMSKNKGLTPKRKKIDRNPRVKHREKFRRAQVRRKGQVREVRREETRYSGEWSGIRAGVKRSVKLK</sequence>
<feature type="region of interest" description="Disordered" evidence="6">
    <location>
        <begin position="1"/>
        <end position="38"/>
    </location>
</feature>
<dbReference type="GeneTree" id="ENSGT00500000044947"/>
<accession>A0A9J7YD09</accession>
<reference evidence="8" key="2">
    <citation type="submission" date="2025-09" db="UniProtKB">
        <authorList>
            <consortium name="Ensembl"/>
        </authorList>
    </citation>
    <scope>IDENTIFICATION</scope>
</reference>
<evidence type="ECO:0000313" key="8">
    <source>
        <dbReference type="Ensembl" id="ENSCCRP00000117832.1"/>
    </source>
</evidence>
<keyword evidence="5" id="KW-0175">Coiled coil</keyword>
<evidence type="ECO:0000256" key="5">
    <source>
        <dbReference type="SAM" id="Coils"/>
    </source>
</evidence>
<feature type="compositionally biased region" description="Basic residues" evidence="6">
    <location>
        <begin position="372"/>
        <end position="386"/>
    </location>
</feature>
<feature type="compositionally biased region" description="Basic residues" evidence="6">
    <location>
        <begin position="1"/>
        <end position="14"/>
    </location>
</feature>
<evidence type="ECO:0000256" key="1">
    <source>
        <dbReference type="ARBA" id="ARBA00004604"/>
    </source>
</evidence>